<proteinExistence type="predicted"/>
<accession>A0ABU7INI1</accession>
<evidence type="ECO:0000313" key="2">
    <source>
        <dbReference type="Proteomes" id="UP001343698"/>
    </source>
</evidence>
<evidence type="ECO:0000313" key="1">
    <source>
        <dbReference type="EMBL" id="MEE1974381.1"/>
    </source>
</evidence>
<keyword evidence="2" id="KW-1185">Reference proteome</keyword>
<sequence length="78" mass="8844">WRGGKVEQFINLCNATANPFQIKPTIDNLDTNYRSSKTIIEFNNSFFDFVGSNILSDDSHSKIYNNATQKCSSDKLGY</sequence>
<organism evidence="1 2">
    <name type="scientific">Maribacter flavus</name>
    <dbReference type="NCBI Taxonomy" id="1658664"/>
    <lineage>
        <taxon>Bacteria</taxon>
        <taxon>Pseudomonadati</taxon>
        <taxon>Bacteroidota</taxon>
        <taxon>Flavobacteriia</taxon>
        <taxon>Flavobacteriales</taxon>
        <taxon>Flavobacteriaceae</taxon>
        <taxon>Maribacter</taxon>
    </lineage>
</organism>
<gene>
    <name evidence="1" type="ORF">V1H85_18150</name>
</gene>
<comment type="caution">
    <text evidence="1">The sequence shown here is derived from an EMBL/GenBank/DDBJ whole genome shotgun (WGS) entry which is preliminary data.</text>
</comment>
<dbReference type="Proteomes" id="UP001343698">
    <property type="component" value="Unassembled WGS sequence"/>
</dbReference>
<feature type="non-terminal residue" evidence="1">
    <location>
        <position position="78"/>
    </location>
</feature>
<feature type="non-terminal residue" evidence="1">
    <location>
        <position position="1"/>
    </location>
</feature>
<dbReference type="EMBL" id="JAZDDF010000134">
    <property type="protein sequence ID" value="MEE1974381.1"/>
    <property type="molecule type" value="Genomic_DNA"/>
</dbReference>
<dbReference type="RefSeq" id="WP_330072578.1">
    <property type="nucleotide sequence ID" value="NZ_JAZDDF010000134.1"/>
</dbReference>
<protein>
    <submittedName>
        <fullName evidence="1">Uncharacterized protein</fullName>
    </submittedName>
</protein>
<reference evidence="1 2" key="1">
    <citation type="submission" date="2024-01" db="EMBL/GenBank/DDBJ databases">
        <title>Maribacter spp. originated from different algae showed divergent polysaccharides utilization ability.</title>
        <authorList>
            <person name="Wang H."/>
            <person name="Wu Y."/>
        </authorList>
    </citation>
    <scope>NUCLEOTIDE SEQUENCE [LARGE SCALE GENOMIC DNA]</scope>
    <source>
        <strain evidence="1 2">KPT27_14</strain>
    </source>
</reference>
<dbReference type="InterPro" id="IPR027417">
    <property type="entry name" value="P-loop_NTPase"/>
</dbReference>
<name>A0ABU7INI1_9FLAO</name>
<dbReference type="SUPFAM" id="SSF52540">
    <property type="entry name" value="P-loop containing nucleoside triphosphate hydrolases"/>
    <property type="match status" value="1"/>
</dbReference>